<proteinExistence type="inferred from homology"/>
<dbReference type="InterPro" id="IPR016024">
    <property type="entry name" value="ARM-type_fold"/>
</dbReference>
<dbReference type="GO" id="GO:0005634">
    <property type="term" value="C:nucleus"/>
    <property type="evidence" value="ECO:0007669"/>
    <property type="project" value="TreeGrafter"/>
</dbReference>
<dbReference type="SUPFAM" id="SSF48371">
    <property type="entry name" value="ARM repeat"/>
    <property type="match status" value="1"/>
</dbReference>
<evidence type="ECO:0000313" key="4">
    <source>
        <dbReference type="EMBL" id="KAK5582189.1"/>
    </source>
</evidence>
<dbReference type="GO" id="GO:0003723">
    <property type="term" value="F:RNA binding"/>
    <property type="evidence" value="ECO:0007669"/>
    <property type="project" value="TreeGrafter"/>
</dbReference>
<reference evidence="4 5" key="1">
    <citation type="submission" date="2023-11" db="EMBL/GenBank/DDBJ databases">
        <title>Dfirmibasis_genome.</title>
        <authorList>
            <person name="Edelbroek B."/>
            <person name="Kjellin J."/>
            <person name="Jerlstrom-Hultqvist J."/>
            <person name="Soderbom F."/>
        </authorList>
    </citation>
    <scope>NUCLEOTIDE SEQUENCE [LARGE SCALE GENOMIC DNA]</scope>
    <source>
        <strain evidence="4 5">TNS-C-14</strain>
    </source>
</reference>
<comment type="similarity">
    <text evidence="1">Belongs to the API5 family.</text>
</comment>
<dbReference type="Proteomes" id="UP001344447">
    <property type="component" value="Unassembled WGS sequence"/>
</dbReference>
<sequence>METTKSTTDAMEATASTTPNTTTATTIAPQVVRNDEYINTFYDIANKLDTNPSFPDDDKLFSKIIELSSKTKQTKKLSPQFISKYFKRFPTLQEKAIDCLIDLFDSSDDDVLMRVNALKAIPTICRDNPDHIAKLVDILSQLLNTDSKVEAEHTKNSLVELYKLNSVTTLNSFLTFLESEESSMEDQSTSTSTPTTLLSFLKDSIIPLVRTEYSKSSLETQTFFRARVLKLIAKCTSTTELDLLFQLLECFTQYKVQETITDLETNVLPVIESQSLDIIRKKLINFTKMLLFKSKKPHTDINCNKLFDIYLNKIIPKINELDETNKTELVSVFSQITPHMTQEVSIQFLEPVYNLFKATVPSKTTTPVADVDLEFTIVEALLYALSSIGSKSTSSLCKLCGFKLVTGQPSDMNADPVKYEDFLGRHRFLDEKCRETLGKANKAIPNLGNPKDKAQLKLAQKTLLSTQNILTIMQNLLKSPPVTNINNLVISSTIFKGKQNTIHNVSPVFKPQQIQPRQYQQSSQKQYQKHQSQQQTYQQHVPLQRNQQQKSNRYQPYVTPGRRHQDLDKPKQDGNGVEVQYFTEKYNKPSSFKGRGPKSY</sequence>
<dbReference type="PANTHER" id="PTHR12758:SF19">
    <property type="entry name" value="APOPTOSIS INHIBITOR 5"/>
    <property type="match status" value="1"/>
</dbReference>
<comment type="caution">
    <text evidence="4">The sequence shown here is derived from an EMBL/GenBank/DDBJ whole genome shotgun (WGS) entry which is preliminary data.</text>
</comment>
<feature type="compositionally biased region" description="Basic and acidic residues" evidence="3">
    <location>
        <begin position="563"/>
        <end position="572"/>
    </location>
</feature>
<evidence type="ECO:0000256" key="2">
    <source>
        <dbReference type="ARBA" id="ARBA00022703"/>
    </source>
</evidence>
<feature type="region of interest" description="Disordered" evidence="3">
    <location>
        <begin position="510"/>
        <end position="600"/>
    </location>
</feature>
<dbReference type="EMBL" id="JAVFKY010000001">
    <property type="protein sequence ID" value="KAK5582189.1"/>
    <property type="molecule type" value="Genomic_DNA"/>
</dbReference>
<feature type="compositionally biased region" description="Low complexity" evidence="3">
    <location>
        <begin position="13"/>
        <end position="22"/>
    </location>
</feature>
<evidence type="ECO:0000256" key="3">
    <source>
        <dbReference type="SAM" id="MobiDB-lite"/>
    </source>
</evidence>
<dbReference type="Pfam" id="PF05918">
    <property type="entry name" value="API5"/>
    <property type="match status" value="1"/>
</dbReference>
<dbReference type="InterPro" id="IPR008383">
    <property type="entry name" value="API5"/>
</dbReference>
<keyword evidence="5" id="KW-1185">Reference proteome</keyword>
<feature type="region of interest" description="Disordered" evidence="3">
    <location>
        <begin position="1"/>
        <end position="22"/>
    </location>
</feature>
<keyword evidence="2" id="KW-0053">Apoptosis</keyword>
<name>A0AAN7TYB6_9MYCE</name>
<gene>
    <name evidence="4" type="ORF">RB653_003772</name>
</gene>
<dbReference type="PANTHER" id="PTHR12758">
    <property type="entry name" value="APOPTOSIS INHIBITOR 5-RELATED"/>
    <property type="match status" value="1"/>
</dbReference>
<feature type="compositionally biased region" description="Low complexity" evidence="3">
    <location>
        <begin position="510"/>
        <end position="539"/>
    </location>
</feature>
<accession>A0AAN7TYB6</accession>
<evidence type="ECO:0008006" key="6">
    <source>
        <dbReference type="Google" id="ProtNLM"/>
    </source>
</evidence>
<protein>
    <recommendedName>
        <fullName evidence="6">Apoptosis inhibitor 5</fullName>
    </recommendedName>
</protein>
<evidence type="ECO:0000313" key="5">
    <source>
        <dbReference type="Proteomes" id="UP001344447"/>
    </source>
</evidence>
<organism evidence="4 5">
    <name type="scientific">Dictyostelium firmibasis</name>
    <dbReference type="NCBI Taxonomy" id="79012"/>
    <lineage>
        <taxon>Eukaryota</taxon>
        <taxon>Amoebozoa</taxon>
        <taxon>Evosea</taxon>
        <taxon>Eumycetozoa</taxon>
        <taxon>Dictyostelia</taxon>
        <taxon>Dictyosteliales</taxon>
        <taxon>Dictyosteliaceae</taxon>
        <taxon>Dictyostelium</taxon>
    </lineage>
</organism>
<evidence type="ECO:0000256" key="1">
    <source>
        <dbReference type="ARBA" id="ARBA00009515"/>
    </source>
</evidence>
<dbReference type="AlphaFoldDB" id="A0AAN7TYB6"/>
<feature type="compositionally biased region" description="Polar residues" evidence="3">
    <location>
        <begin position="544"/>
        <end position="554"/>
    </location>
</feature>